<gene>
    <name evidence="8" type="ORF">SCAR479_03395</name>
</gene>
<keyword evidence="4 6" id="KW-1133">Transmembrane helix</keyword>
<organism evidence="8 9">
    <name type="scientific">Seiridium cardinale</name>
    <dbReference type="NCBI Taxonomy" id="138064"/>
    <lineage>
        <taxon>Eukaryota</taxon>
        <taxon>Fungi</taxon>
        <taxon>Dikarya</taxon>
        <taxon>Ascomycota</taxon>
        <taxon>Pezizomycotina</taxon>
        <taxon>Sordariomycetes</taxon>
        <taxon>Xylariomycetidae</taxon>
        <taxon>Amphisphaeriales</taxon>
        <taxon>Sporocadaceae</taxon>
        <taxon>Seiridium</taxon>
    </lineage>
</organism>
<reference evidence="8 9" key="1">
    <citation type="submission" date="2024-02" db="EMBL/GenBank/DDBJ databases">
        <title>First draft genome assembly of two strains of Seiridium cardinale.</title>
        <authorList>
            <person name="Emiliani G."/>
            <person name="Scali E."/>
        </authorList>
    </citation>
    <scope>NUCLEOTIDE SEQUENCE [LARGE SCALE GENOMIC DNA]</scope>
    <source>
        <strain evidence="8 9">BM-138-000479</strain>
    </source>
</reference>
<proteinExistence type="inferred from homology"/>
<sequence>MGKERKEGLVRLGVLETLSSGGLQEQNSDGDEDELSKDVGLGQLPIKRALLMATLYVALYLPTLNQTVVSTALPKILSDINKFGSDIGYTWVGSAYALAQAMALPLFGQLGRAPGKKWALLTAMTIFILGSILCGTAINIEMLLAARTIQGIGAGGISGLIFVLLADMARVKGVGKYNELVGALSFFFSTFAHVLVYEGPLVGGSLAEMASWRWCFFMNLPICALCTITISILLPQSNTTATVRGAVRLFDLWGVTAIGIGKVLVTLAFQWVIQNEAWTSPPVLATLISGIVALVGFFPAEMSAESPVLPLGVFQHRTRIGAYIAIFFHSVAFSGLNYWLPMYFQAVRQQTASESGLSILPWTLSFAIMSAATGILIIATRRQASRNRLSSQRLTPSQVPGIHLVGVLGGERYVCLLDIACFTITSVLLVLAGLGVGPNFNSPLFPIHASFDISDGNYAAVLSQSTSAYAFLRSLGSSIGISASGLVFFEDLAQHQLPSLSVFNLTQAIEYSDLLSKVEEHANVEVLHMAMQRVFIQVCICMGVGLFLSLLIGRHKFSNELDEDEDELPRGVPRVDSFGTEDG</sequence>
<accession>A0ABR2Y139</accession>
<feature type="transmembrane region" description="Helical" evidence="6">
    <location>
        <begin position="413"/>
        <end position="436"/>
    </location>
</feature>
<name>A0ABR2Y139_9PEZI</name>
<feature type="transmembrane region" description="Helical" evidence="6">
    <location>
        <begin position="177"/>
        <end position="196"/>
    </location>
</feature>
<feature type="transmembrane region" description="Helical" evidence="6">
    <location>
        <begin position="534"/>
        <end position="552"/>
    </location>
</feature>
<keyword evidence="3 6" id="KW-0812">Transmembrane</keyword>
<evidence type="ECO:0000256" key="1">
    <source>
        <dbReference type="ARBA" id="ARBA00004141"/>
    </source>
</evidence>
<dbReference type="EMBL" id="JARVKM010000009">
    <property type="protein sequence ID" value="KAK9779788.1"/>
    <property type="molecule type" value="Genomic_DNA"/>
</dbReference>
<dbReference type="Gene3D" id="1.20.1720.10">
    <property type="entry name" value="Multidrug resistance protein D"/>
    <property type="match status" value="1"/>
</dbReference>
<feature type="transmembrane region" description="Helical" evidence="6">
    <location>
        <begin position="88"/>
        <end position="107"/>
    </location>
</feature>
<comment type="similarity">
    <text evidence="2">Belongs to the major facilitator superfamily. TCR/Tet family.</text>
</comment>
<evidence type="ECO:0000259" key="7">
    <source>
        <dbReference type="PROSITE" id="PS50850"/>
    </source>
</evidence>
<dbReference type="Pfam" id="PF07690">
    <property type="entry name" value="MFS_1"/>
    <property type="match status" value="1"/>
</dbReference>
<evidence type="ECO:0000256" key="3">
    <source>
        <dbReference type="ARBA" id="ARBA00022692"/>
    </source>
</evidence>
<comment type="caution">
    <text evidence="8">The sequence shown here is derived from an EMBL/GenBank/DDBJ whole genome shotgun (WGS) entry which is preliminary data.</text>
</comment>
<feature type="transmembrane region" description="Helical" evidence="6">
    <location>
        <begin position="359"/>
        <end position="379"/>
    </location>
</feature>
<feature type="transmembrane region" description="Helical" evidence="6">
    <location>
        <begin position="246"/>
        <end position="271"/>
    </location>
</feature>
<dbReference type="Proteomes" id="UP001465668">
    <property type="component" value="Unassembled WGS sequence"/>
</dbReference>
<evidence type="ECO:0000313" key="8">
    <source>
        <dbReference type="EMBL" id="KAK9779788.1"/>
    </source>
</evidence>
<evidence type="ECO:0000313" key="9">
    <source>
        <dbReference type="Proteomes" id="UP001465668"/>
    </source>
</evidence>
<dbReference type="InterPro" id="IPR036259">
    <property type="entry name" value="MFS_trans_sf"/>
</dbReference>
<dbReference type="PROSITE" id="PS50850">
    <property type="entry name" value="MFS"/>
    <property type="match status" value="1"/>
</dbReference>
<keyword evidence="9" id="KW-1185">Reference proteome</keyword>
<feature type="domain" description="Major facilitator superfamily (MFS) profile" evidence="7">
    <location>
        <begin position="51"/>
        <end position="557"/>
    </location>
</feature>
<feature type="transmembrane region" description="Helical" evidence="6">
    <location>
        <begin position="320"/>
        <end position="339"/>
    </location>
</feature>
<comment type="subcellular location">
    <subcellularLocation>
        <location evidence="1">Membrane</location>
        <topology evidence="1">Multi-pass membrane protein</topology>
    </subcellularLocation>
</comment>
<dbReference type="SUPFAM" id="SSF103473">
    <property type="entry name" value="MFS general substrate transporter"/>
    <property type="match status" value="2"/>
</dbReference>
<dbReference type="InterPro" id="IPR011701">
    <property type="entry name" value="MFS"/>
</dbReference>
<protein>
    <submittedName>
        <fullName evidence="8">Major facilitator superfamily domain-containing protein</fullName>
    </submittedName>
</protein>
<dbReference type="PANTHER" id="PTHR23501:SF102">
    <property type="entry name" value="DRUG TRANSPORTER, PUTATIVE (AFU_ORTHOLOGUE AFUA_3G08530)-RELATED"/>
    <property type="match status" value="1"/>
</dbReference>
<keyword evidence="5 6" id="KW-0472">Membrane</keyword>
<feature type="transmembrane region" description="Helical" evidence="6">
    <location>
        <begin position="216"/>
        <end position="234"/>
    </location>
</feature>
<evidence type="ECO:0000256" key="5">
    <source>
        <dbReference type="ARBA" id="ARBA00023136"/>
    </source>
</evidence>
<evidence type="ECO:0000256" key="4">
    <source>
        <dbReference type="ARBA" id="ARBA00022989"/>
    </source>
</evidence>
<evidence type="ECO:0000256" key="6">
    <source>
        <dbReference type="SAM" id="Phobius"/>
    </source>
</evidence>
<dbReference type="InterPro" id="IPR020846">
    <property type="entry name" value="MFS_dom"/>
</dbReference>
<feature type="transmembrane region" description="Helical" evidence="6">
    <location>
        <begin position="144"/>
        <end position="165"/>
    </location>
</feature>
<feature type="transmembrane region" description="Helical" evidence="6">
    <location>
        <begin position="119"/>
        <end position="138"/>
    </location>
</feature>
<evidence type="ECO:0000256" key="2">
    <source>
        <dbReference type="ARBA" id="ARBA00007520"/>
    </source>
</evidence>
<dbReference type="Gene3D" id="1.20.1250.20">
    <property type="entry name" value="MFS general substrate transporter like domains"/>
    <property type="match status" value="1"/>
</dbReference>
<feature type="transmembrane region" description="Helical" evidence="6">
    <location>
        <begin position="283"/>
        <end position="300"/>
    </location>
</feature>
<feature type="transmembrane region" description="Helical" evidence="6">
    <location>
        <begin position="49"/>
        <end position="68"/>
    </location>
</feature>
<dbReference type="PANTHER" id="PTHR23501">
    <property type="entry name" value="MAJOR FACILITATOR SUPERFAMILY"/>
    <property type="match status" value="1"/>
</dbReference>